<evidence type="ECO:0000313" key="3">
    <source>
        <dbReference type="Proteomes" id="UP000604046"/>
    </source>
</evidence>
<evidence type="ECO:0000256" key="1">
    <source>
        <dbReference type="SAM" id="MobiDB-lite"/>
    </source>
</evidence>
<dbReference type="EMBL" id="CAJNDS010000213">
    <property type="protein sequence ID" value="CAE7029252.1"/>
    <property type="molecule type" value="Genomic_DNA"/>
</dbReference>
<accession>A0A812IBH9</accession>
<reference evidence="2" key="1">
    <citation type="submission" date="2021-02" db="EMBL/GenBank/DDBJ databases">
        <authorList>
            <person name="Dougan E. K."/>
            <person name="Rhodes N."/>
            <person name="Thang M."/>
            <person name="Chan C."/>
        </authorList>
    </citation>
    <scope>NUCLEOTIDE SEQUENCE</scope>
</reference>
<evidence type="ECO:0008006" key="4">
    <source>
        <dbReference type="Google" id="ProtNLM"/>
    </source>
</evidence>
<feature type="region of interest" description="Disordered" evidence="1">
    <location>
        <begin position="99"/>
        <end position="172"/>
    </location>
</feature>
<keyword evidence="3" id="KW-1185">Reference proteome</keyword>
<protein>
    <recommendedName>
        <fullName evidence="4">Reverse transcriptase domain-containing protein</fullName>
    </recommendedName>
</protein>
<feature type="compositionally biased region" description="Polar residues" evidence="1">
    <location>
        <begin position="107"/>
        <end position="128"/>
    </location>
</feature>
<proteinExistence type="predicted"/>
<organism evidence="2 3">
    <name type="scientific">Symbiodinium natans</name>
    <dbReference type="NCBI Taxonomy" id="878477"/>
    <lineage>
        <taxon>Eukaryota</taxon>
        <taxon>Sar</taxon>
        <taxon>Alveolata</taxon>
        <taxon>Dinophyceae</taxon>
        <taxon>Suessiales</taxon>
        <taxon>Symbiodiniaceae</taxon>
        <taxon>Symbiodinium</taxon>
    </lineage>
</organism>
<evidence type="ECO:0000313" key="2">
    <source>
        <dbReference type="EMBL" id="CAE7029252.1"/>
    </source>
</evidence>
<name>A0A812IBH9_9DINO</name>
<dbReference type="OrthoDB" id="445826at2759"/>
<dbReference type="AlphaFoldDB" id="A0A812IBH9"/>
<dbReference type="Proteomes" id="UP000604046">
    <property type="component" value="Unassembled WGS sequence"/>
</dbReference>
<gene>
    <name evidence="2" type="ORF">SNAT2548_LOCUS3506</name>
</gene>
<comment type="caution">
    <text evidence="2">The sequence shown here is derived from an EMBL/GenBank/DDBJ whole genome shotgun (WGS) entry which is preliminary data.</text>
</comment>
<sequence length="1026" mass="111054">MAPKVSTVARNLFLQELDKLPRGIELKRKANEEGGDSKKIARRYMSLKMAEWFSCTEDDQDIFLQKAKSLSGEKGATGGSQPTLKVLFSQNLSLSPRIDDSFESQVDDTVSTGSSGELTQPATESQLQEAGRGVAPAMPPPSQPDCDAWPHDRQPDGDESSQPIQEHVPPPHCHAATTAINDQVDGVQHYLQHVKKQVSAGNLMAAFAALEALSMDVGYVGDEFMEGFLAWALATTSAKSSAGNQVIQRDCHATAPAQQGCGESLPPTSVDDMWKSLASSSAFPLPLVSDIVAGYTASAVNGGADNTDNGQFRRWHNQERWKVALRPAEAALQCLGDLSLVAGDEVCLFGPSLARQEQHVWGIEASSALATTIASLVRDVWLGSGPLNLDPRQACLGSPNLAEAVLHDLTEDSKRLLDSLSRETNKSALLNACLKLLRDPAPVPLPCLINHDTLLSEEESNKEWASALKGQCSWEMPFDRVYHAATISRYDQLCSIASAAVPLDNLDFAVTEREVVDVKCNWSTSKGMPPDLLPRALFQAESPGWNLCLWALQRWAGPGGAAYRPSLWRKAALCPVHKSGPANLAASFRLIFVKVQMGLMQEALLTQRWLSRTRQHTLPCQSGYVRGVEDAHLLLHEICAEAILQRRALWFVMGDFRKAFPNVCREDLLCTLAEGPRVNGQCLKLLASILKHDTVVIWHSGYSEVTITQGIPEGGTLGPFGYPVLLDTLVRELLAHNCGLGVGWVIPRVWQGRHWCGLGQPNPVLVDRLKSALRAPDPDGLLPSSALLSANPNLEASALQALNDLAPLRIAAILHADDPVLLGCCKEALQQSLDILARWAFKHKASFHVGEKKTVAMVTPSPLFDSCSPPGPALALKGMGGLAQRNTLPLHLVASIFWSKAQRVLDAILQSWAKQLLGASQWQNAAVAMSELGLCAAFVPASSALPIGMGGSVVQGYNNVFFAEEGPARGPKMQDWISLLWDLRPQQAPVADAELSCPPTSAHFVHVLRLALAYLCPPLPRGRCVG</sequence>